<dbReference type="InterPro" id="IPR014794">
    <property type="entry name" value="DUF1779"/>
</dbReference>
<feature type="signal peptide" evidence="1">
    <location>
        <begin position="1"/>
        <end position="46"/>
    </location>
</feature>
<reference evidence="3" key="1">
    <citation type="journal article" date="2019" name="Int. J. Syst. Evol. Microbiol.">
        <title>The Global Catalogue of Microorganisms (GCM) 10K type strain sequencing project: providing services to taxonomists for standard genome sequencing and annotation.</title>
        <authorList>
            <consortium name="The Broad Institute Genomics Platform"/>
            <consortium name="The Broad Institute Genome Sequencing Center for Infectious Disease"/>
            <person name="Wu L."/>
            <person name="Ma J."/>
        </authorList>
    </citation>
    <scope>NUCLEOTIDE SEQUENCE [LARGE SCALE GENOMIC DNA]</scope>
    <source>
        <strain evidence="3">CGMCC 1.12286</strain>
    </source>
</reference>
<evidence type="ECO:0000313" key="2">
    <source>
        <dbReference type="EMBL" id="MFD1675804.1"/>
    </source>
</evidence>
<accession>A0ABW4JJ15</accession>
<feature type="chain" id="PRO_5046991083" evidence="1">
    <location>
        <begin position="47"/>
        <end position="286"/>
    </location>
</feature>
<dbReference type="Gene3D" id="3.30.360.40">
    <property type="entry name" value="YwmB-like"/>
    <property type="match status" value="1"/>
</dbReference>
<organism evidence="2 3">
    <name type="scientific">Alicyclobacillus fodiniaquatilis</name>
    <dbReference type="NCBI Taxonomy" id="1661150"/>
    <lineage>
        <taxon>Bacteria</taxon>
        <taxon>Bacillati</taxon>
        <taxon>Bacillota</taxon>
        <taxon>Bacilli</taxon>
        <taxon>Bacillales</taxon>
        <taxon>Alicyclobacillaceae</taxon>
        <taxon>Alicyclobacillus</taxon>
    </lineage>
</organism>
<dbReference type="Pfam" id="PF08680">
    <property type="entry name" value="DUF1779"/>
    <property type="match status" value="1"/>
</dbReference>
<dbReference type="SUPFAM" id="SSF143842">
    <property type="entry name" value="YwmB-like"/>
    <property type="match status" value="1"/>
</dbReference>
<sequence length="286" mass="31207">MAQTKGQRRAQLRKKRLKKRVKQVLWACLFVAVGAALVHQPMTADAQTKSASTSQNLDGTKAEAFLLQAMSAANVTPTNYAIHDWTNLNQQFMSEDHLASIGTQLEQEFDLNKAKITSRSESNETFWQVDGTWPNSTNVQIVLTSFPATTDGSGTTAAQTVLTVTALNGSASTKDFAASYDRIEQLVASVQGTPQMSAYFAGAMKSQLSEQDANQLVNRVFSAVNASPVESLKGQWDTSVSGYTPNALTYIYTNGKRMNLQVAVHDDTYHHDTNVLVGTPIITTTY</sequence>
<dbReference type="Proteomes" id="UP001597079">
    <property type="component" value="Unassembled WGS sequence"/>
</dbReference>
<name>A0ABW4JJ15_9BACL</name>
<evidence type="ECO:0000256" key="1">
    <source>
        <dbReference type="SAM" id="SignalP"/>
    </source>
</evidence>
<dbReference type="EMBL" id="JBHUCX010000035">
    <property type="protein sequence ID" value="MFD1675804.1"/>
    <property type="molecule type" value="Genomic_DNA"/>
</dbReference>
<keyword evidence="3" id="KW-1185">Reference proteome</keyword>
<protein>
    <submittedName>
        <fullName evidence="2">YwmB family TATA-box binding protein</fullName>
    </submittedName>
</protein>
<keyword evidence="1" id="KW-0732">Signal</keyword>
<dbReference type="InterPro" id="IPR036209">
    <property type="entry name" value="YwmB-like_sf"/>
</dbReference>
<dbReference type="RefSeq" id="WP_377943685.1">
    <property type="nucleotide sequence ID" value="NZ_JBHUCX010000035.1"/>
</dbReference>
<evidence type="ECO:0000313" key="3">
    <source>
        <dbReference type="Proteomes" id="UP001597079"/>
    </source>
</evidence>
<gene>
    <name evidence="2" type="ORF">ACFSB2_13965</name>
</gene>
<proteinExistence type="predicted"/>
<comment type="caution">
    <text evidence="2">The sequence shown here is derived from an EMBL/GenBank/DDBJ whole genome shotgun (WGS) entry which is preliminary data.</text>
</comment>